<evidence type="ECO:0000313" key="1">
    <source>
        <dbReference type="EMBL" id="ATQ56218.1"/>
    </source>
</evidence>
<dbReference type="GeneID" id="78898122"/>
<reference evidence="1 2" key="1">
    <citation type="submission" date="2017-10" db="EMBL/GenBank/DDBJ databases">
        <title>Complete genome sequence of Paracoccus yeei TT13 isolated from human skin.</title>
        <authorList>
            <person name="Lee K."/>
            <person name="Lim J.Y."/>
            <person name="Hwang I."/>
        </authorList>
    </citation>
    <scope>NUCLEOTIDE SEQUENCE [LARGE SCALE GENOMIC DNA]</scope>
    <source>
        <strain evidence="1 2">TT13</strain>
    </source>
</reference>
<dbReference type="Proteomes" id="UP000229314">
    <property type="component" value="Chromosome"/>
</dbReference>
<sequence length="792" mass="81884">MALDEKKLRAAGLPAALISLLVSITKTAERAAAAAATVKVSDELVQQIEDAEAALAGLTATINASANTAAQQAVASVQTTLTALRTAAETAAAQAAASATGVSGLAGNIDALQNRVAPGDDVVLVQGANGPALLTRANGETRGTFRVADITDFPVITPGLTEEQARQQALQVIAGAGTPVPPGDDAVLVAVGNDAVLLVTRAGITRGTFLASDIIGEFGLALPRAPGDYVAPIILDATGVVLLGVDTRDGSIYPQASGTGGSAVSFVDPDNQGDAWNSILTEDEHGEVIRYLSRQWRETWGFEKRGGVTLAQSPDPAIGILAFGGGSSAVVRQIPDDFPYHIVNEALARPEDGQSATALAAAFLEDEFARRRGLPTVIALTQVVGSTVEADALAGSAPREALRTRVAAARTALTDWGKALFVDRISLSLLEGAPATPQATADLHYAAVAASMRAEIADAAGQIPMPVVVVSQSAGTRTDGTSPVILAEGNLDWAHWSLGFVVATPRYPFALQAGSTAALTPQAAMLVSELEALAVTERLAAHDWYGPTIGAQASASGAVITVPFTAMSDLVLRDAANHGFAVDGVINGAVIQSVAVNGKNALLTMSRDPKRAWGFDSSTPETNIVTIAGRDATSLHLQVGSGSGRRYAAFPARFPVGTRIRFHLETTSNLYAGFDDEPTLNTPRTEINPKGGWAAGSYDVDYTVTAAAAVGSYLAFLFTGINAAADITNLQIDLPTGYPALSVRYAWGETGDRGDGYPANRGSLTDSWSQASRMVPGATLYRYARAGRAPVV</sequence>
<proteinExistence type="predicted"/>
<dbReference type="EMBL" id="CP024422">
    <property type="protein sequence ID" value="ATQ56218.1"/>
    <property type="molecule type" value="Genomic_DNA"/>
</dbReference>
<dbReference type="AlphaFoldDB" id="A0A2D2C133"/>
<evidence type="ECO:0000313" key="2">
    <source>
        <dbReference type="Proteomes" id="UP000229314"/>
    </source>
</evidence>
<name>A0A2D2C133_9RHOB</name>
<accession>A0A2D2C133</accession>
<protein>
    <submittedName>
        <fullName evidence="1">Uncharacterized protein</fullName>
    </submittedName>
</protein>
<organism evidence="1 2">
    <name type="scientific">Paracoccus yeei</name>
    <dbReference type="NCBI Taxonomy" id="147645"/>
    <lineage>
        <taxon>Bacteria</taxon>
        <taxon>Pseudomonadati</taxon>
        <taxon>Pseudomonadota</taxon>
        <taxon>Alphaproteobacteria</taxon>
        <taxon>Rhodobacterales</taxon>
        <taxon>Paracoccaceae</taxon>
        <taxon>Paracoccus</taxon>
    </lineage>
</organism>
<gene>
    <name evidence="1" type="ORF">PYTT13_10625</name>
</gene>
<dbReference type="RefSeq" id="WP_099649082.1">
    <property type="nucleotide sequence ID" value="NZ_CP024422.1"/>
</dbReference>